<dbReference type="InterPro" id="IPR041739">
    <property type="entry name" value="G5K_ProB"/>
</dbReference>
<dbReference type="CDD" id="cd04242">
    <property type="entry name" value="AAK_G5K_ProB"/>
    <property type="match status" value="1"/>
</dbReference>
<dbReference type="InterPro" id="IPR001057">
    <property type="entry name" value="Glu/AcGlu_kinase"/>
</dbReference>
<feature type="domain" description="PUA" evidence="9">
    <location>
        <begin position="292"/>
        <end position="366"/>
    </location>
</feature>
<dbReference type="InterPro" id="IPR005715">
    <property type="entry name" value="Glu_5kinase/COase_Synthase"/>
</dbReference>
<accession>A0A9X2FDX6</accession>
<organism evidence="10 11">
    <name type="scientific">Aeoliella straminimaris</name>
    <dbReference type="NCBI Taxonomy" id="2954799"/>
    <lineage>
        <taxon>Bacteria</taxon>
        <taxon>Pseudomonadati</taxon>
        <taxon>Planctomycetota</taxon>
        <taxon>Planctomycetia</taxon>
        <taxon>Pirellulales</taxon>
        <taxon>Lacipirellulaceae</taxon>
        <taxon>Aeoliella</taxon>
    </lineage>
</organism>
<evidence type="ECO:0000256" key="7">
    <source>
        <dbReference type="ARBA" id="ARBA00022840"/>
    </source>
</evidence>
<keyword evidence="11" id="KW-1185">Reference proteome</keyword>
<keyword evidence="6 8" id="KW-0418">Kinase</keyword>
<evidence type="ECO:0000256" key="4">
    <source>
        <dbReference type="ARBA" id="ARBA00022679"/>
    </source>
</evidence>
<dbReference type="Proteomes" id="UP001155241">
    <property type="component" value="Unassembled WGS sequence"/>
</dbReference>
<dbReference type="GO" id="GO:0004349">
    <property type="term" value="F:glutamate 5-kinase activity"/>
    <property type="evidence" value="ECO:0007669"/>
    <property type="project" value="UniProtKB-UniRule"/>
</dbReference>
<comment type="function">
    <text evidence="8">Catalyzes the transfer of a phosphate group to glutamate to form L-glutamate 5-phosphate.</text>
</comment>
<dbReference type="SUPFAM" id="SSF53633">
    <property type="entry name" value="Carbamate kinase-like"/>
    <property type="match status" value="1"/>
</dbReference>
<keyword evidence="7 8" id="KW-0067">ATP-binding</keyword>
<dbReference type="Gene3D" id="2.30.130.10">
    <property type="entry name" value="PUA domain"/>
    <property type="match status" value="1"/>
</dbReference>
<dbReference type="PIRSF" id="PIRSF000729">
    <property type="entry name" value="GK"/>
    <property type="match status" value="1"/>
</dbReference>
<dbReference type="InterPro" id="IPR036974">
    <property type="entry name" value="PUA_sf"/>
</dbReference>
<comment type="catalytic activity">
    <reaction evidence="8">
        <text>L-glutamate + ATP = L-glutamyl 5-phosphate + ADP</text>
        <dbReference type="Rhea" id="RHEA:14877"/>
        <dbReference type="ChEBI" id="CHEBI:29985"/>
        <dbReference type="ChEBI" id="CHEBI:30616"/>
        <dbReference type="ChEBI" id="CHEBI:58274"/>
        <dbReference type="ChEBI" id="CHEBI:456216"/>
        <dbReference type="EC" id="2.7.2.11"/>
    </reaction>
</comment>
<feature type="binding site" evidence="8">
    <location>
        <position position="144"/>
    </location>
    <ligand>
        <name>substrate</name>
    </ligand>
</feature>
<keyword evidence="2 8" id="KW-0028">Amino-acid biosynthesis</keyword>
<dbReference type="GO" id="GO:0003723">
    <property type="term" value="F:RNA binding"/>
    <property type="evidence" value="ECO:0007669"/>
    <property type="project" value="InterPro"/>
</dbReference>
<dbReference type="PROSITE" id="PS50890">
    <property type="entry name" value="PUA"/>
    <property type="match status" value="1"/>
</dbReference>
<dbReference type="Pfam" id="PF00696">
    <property type="entry name" value="AA_kinase"/>
    <property type="match status" value="1"/>
</dbReference>
<protein>
    <recommendedName>
        <fullName evidence="8">Glutamate 5-kinase</fullName>
        <ecNumber evidence="8">2.7.2.11</ecNumber>
    </recommendedName>
    <alternativeName>
        <fullName evidence="8">Gamma-glutamyl kinase</fullName>
        <shortName evidence="8">GK</shortName>
    </alternativeName>
</protein>
<dbReference type="AlphaFoldDB" id="A0A9X2FDX6"/>
<name>A0A9X2FDX6_9BACT</name>
<dbReference type="GO" id="GO:0055129">
    <property type="term" value="P:L-proline biosynthetic process"/>
    <property type="evidence" value="ECO:0007669"/>
    <property type="project" value="UniProtKB-UniRule"/>
</dbReference>
<dbReference type="EC" id="2.7.2.11" evidence="8"/>
<comment type="pathway">
    <text evidence="8">Amino-acid biosynthesis; L-proline biosynthesis; L-glutamate 5-semialdehyde from L-glutamate: step 1/2.</text>
</comment>
<proteinExistence type="inferred from homology"/>
<comment type="similarity">
    <text evidence="8">Belongs to the glutamate 5-kinase family.</text>
</comment>
<dbReference type="SUPFAM" id="SSF88697">
    <property type="entry name" value="PUA domain-like"/>
    <property type="match status" value="1"/>
</dbReference>
<dbReference type="PRINTS" id="PR00474">
    <property type="entry name" value="GLU5KINASE"/>
</dbReference>
<evidence type="ECO:0000256" key="5">
    <source>
        <dbReference type="ARBA" id="ARBA00022741"/>
    </source>
</evidence>
<evidence type="ECO:0000256" key="2">
    <source>
        <dbReference type="ARBA" id="ARBA00022605"/>
    </source>
</evidence>
<reference evidence="10" key="1">
    <citation type="submission" date="2022-06" db="EMBL/GenBank/DDBJ databases">
        <title>Aeoliella straminimaris, a novel planctomycete from sediments.</title>
        <authorList>
            <person name="Vitorino I.R."/>
            <person name="Lage O.M."/>
        </authorList>
    </citation>
    <scope>NUCLEOTIDE SEQUENCE</scope>
    <source>
        <strain evidence="10">ICT_H6.2</strain>
    </source>
</reference>
<comment type="caution">
    <text evidence="8">Lacks conserved residue(s) required for the propagation of feature annotation.</text>
</comment>
<dbReference type="EMBL" id="JAMXLR010000077">
    <property type="protein sequence ID" value="MCO6046854.1"/>
    <property type="molecule type" value="Genomic_DNA"/>
</dbReference>
<dbReference type="NCBIfam" id="TIGR01027">
    <property type="entry name" value="proB"/>
    <property type="match status" value="1"/>
</dbReference>
<evidence type="ECO:0000256" key="3">
    <source>
        <dbReference type="ARBA" id="ARBA00022650"/>
    </source>
</evidence>
<evidence type="ECO:0000256" key="8">
    <source>
        <dbReference type="HAMAP-Rule" id="MF_00456"/>
    </source>
</evidence>
<keyword evidence="5 8" id="KW-0547">Nucleotide-binding</keyword>
<dbReference type="GO" id="GO:0005829">
    <property type="term" value="C:cytosol"/>
    <property type="evidence" value="ECO:0007669"/>
    <property type="project" value="TreeGrafter"/>
</dbReference>
<feature type="binding site" evidence="8">
    <location>
        <position position="17"/>
    </location>
    <ligand>
        <name>ATP</name>
        <dbReference type="ChEBI" id="CHEBI:30616"/>
    </ligand>
</feature>
<evidence type="ECO:0000259" key="9">
    <source>
        <dbReference type="SMART" id="SM00359"/>
    </source>
</evidence>
<dbReference type="HAMAP" id="MF_00456">
    <property type="entry name" value="ProB"/>
    <property type="match status" value="1"/>
</dbReference>
<dbReference type="SMART" id="SM00359">
    <property type="entry name" value="PUA"/>
    <property type="match status" value="1"/>
</dbReference>
<evidence type="ECO:0000313" key="10">
    <source>
        <dbReference type="EMBL" id="MCO6046854.1"/>
    </source>
</evidence>
<dbReference type="Gene3D" id="3.40.1160.10">
    <property type="entry name" value="Acetylglutamate kinase-like"/>
    <property type="match status" value="1"/>
</dbReference>
<keyword evidence="4 8" id="KW-0808">Transferase</keyword>
<dbReference type="InterPro" id="IPR036393">
    <property type="entry name" value="AceGlu_kinase-like_sf"/>
</dbReference>
<evidence type="ECO:0000256" key="1">
    <source>
        <dbReference type="ARBA" id="ARBA00022490"/>
    </source>
</evidence>
<keyword evidence="1 8" id="KW-0963">Cytoplasm</keyword>
<keyword evidence="3 8" id="KW-0641">Proline biosynthesis</keyword>
<dbReference type="FunFam" id="2.30.130.10:FF:000007">
    <property type="entry name" value="Glutamate 5-kinase"/>
    <property type="match status" value="1"/>
</dbReference>
<dbReference type="CDD" id="cd21157">
    <property type="entry name" value="PUA_G5K"/>
    <property type="match status" value="1"/>
</dbReference>
<dbReference type="FunFam" id="3.40.1160.10:FF:000006">
    <property type="entry name" value="Glutamate 5-kinase"/>
    <property type="match status" value="1"/>
</dbReference>
<dbReference type="GO" id="GO:0005524">
    <property type="term" value="F:ATP binding"/>
    <property type="evidence" value="ECO:0007669"/>
    <property type="project" value="UniProtKB-KW"/>
</dbReference>
<dbReference type="Pfam" id="PF01472">
    <property type="entry name" value="PUA"/>
    <property type="match status" value="1"/>
</dbReference>
<dbReference type="InterPro" id="IPR015947">
    <property type="entry name" value="PUA-like_sf"/>
</dbReference>
<dbReference type="InterPro" id="IPR002478">
    <property type="entry name" value="PUA"/>
</dbReference>
<sequence length="384" mass="40423">MSTRRSIAEAADTLVVKVGTRVLTGSTGALDLDRVAGLADQLAQITGSGRRVLLVSSGAVGAGIGRLRLETRPSDLSELQAVASVGQSCLIEAYNRALEKHGRHAAQVLLTADDFNDRSRYLNVRNTLFALFRLGAVPIVNENDAVRVDELQRSFGDNDRLAAMVTNLLRAPLLVLLSDVQGVYDLDASTADEKVVIPEIDLTGTAADGLVRPDVAPHQTGPQLSIGGMHSKLEAARLVTAAGDSVVIASGRRPNVLLDILAGHEIGTLVVGADGSTNSRKRWISAAARCHGRLVVDAGAARAVCQRGSSLLAVGVTQVVGEFNKGDAVVIEDSSGREIARGLTNYTSAELLKIAGQQADRIAELLGHCPYTEVVHRDNLALVG</sequence>
<dbReference type="RefSeq" id="WP_252854963.1">
    <property type="nucleotide sequence ID" value="NZ_JAMXLR010000077.1"/>
</dbReference>
<dbReference type="InterPro" id="IPR001048">
    <property type="entry name" value="Asp/Glu/Uridylate_kinase"/>
</dbReference>
<feature type="binding site" evidence="8">
    <location>
        <begin position="178"/>
        <end position="179"/>
    </location>
    <ligand>
        <name>ATP</name>
        <dbReference type="ChEBI" id="CHEBI:30616"/>
    </ligand>
</feature>
<dbReference type="PANTHER" id="PTHR43654">
    <property type="entry name" value="GLUTAMATE 5-KINASE"/>
    <property type="match status" value="1"/>
</dbReference>
<comment type="subcellular location">
    <subcellularLocation>
        <location evidence="8">Cytoplasm</location>
    </subcellularLocation>
</comment>
<feature type="binding site" evidence="8">
    <location>
        <position position="158"/>
    </location>
    <ligand>
        <name>substrate</name>
    </ligand>
</feature>
<gene>
    <name evidence="8 10" type="primary">proB</name>
    <name evidence="10" type="ORF">NG895_23390</name>
</gene>
<dbReference type="InterPro" id="IPR011529">
    <property type="entry name" value="Glu_5kinase"/>
</dbReference>
<comment type="caution">
    <text evidence="10">The sequence shown here is derived from an EMBL/GenBank/DDBJ whole genome shotgun (WGS) entry which is preliminary data.</text>
</comment>
<evidence type="ECO:0000313" key="11">
    <source>
        <dbReference type="Proteomes" id="UP001155241"/>
    </source>
</evidence>
<evidence type="ECO:0000256" key="6">
    <source>
        <dbReference type="ARBA" id="ARBA00022777"/>
    </source>
</evidence>
<dbReference type="PANTHER" id="PTHR43654:SF1">
    <property type="entry name" value="ISOPENTENYL PHOSPHATE KINASE"/>
    <property type="match status" value="1"/>
</dbReference>
<feature type="binding site" evidence="8">
    <location>
        <position position="57"/>
    </location>
    <ligand>
        <name>substrate</name>
    </ligand>
</feature>